<dbReference type="RefSeq" id="WP_205103453.1">
    <property type="nucleotide sequence ID" value="NZ_JACJJC010000013.1"/>
</dbReference>
<gene>
    <name evidence="1" type="ORF">H6A60_08485</name>
</gene>
<sequence>MDDRTVNPILQTQSTLAFDFNREEVLKIDACDAVCSTRASAVNGSTLSLESTPVRVKVRPAARIRPNFASEGKRRAALELFEAGKGYKTVADALGLSVNTVRDWSRAFKKGRFSVKLSANQYRFPTEVHDHVIAVRDLGLSWREVSKATGVCVSTCRAWVLARDCDKH</sequence>
<keyword evidence="2" id="KW-1185">Reference proteome</keyword>
<dbReference type="InterPro" id="IPR036388">
    <property type="entry name" value="WH-like_DNA-bd_sf"/>
</dbReference>
<organism evidence="1 2">
    <name type="scientific">Sutterella massiliensis</name>
    <dbReference type="NCBI Taxonomy" id="1816689"/>
    <lineage>
        <taxon>Bacteria</taxon>
        <taxon>Pseudomonadati</taxon>
        <taxon>Pseudomonadota</taxon>
        <taxon>Betaproteobacteria</taxon>
        <taxon>Burkholderiales</taxon>
        <taxon>Sutterellaceae</taxon>
        <taxon>Sutterella</taxon>
    </lineage>
</organism>
<evidence type="ECO:0000313" key="1">
    <source>
        <dbReference type="EMBL" id="MBM6704517.1"/>
    </source>
</evidence>
<dbReference type="Gene3D" id="1.10.10.10">
    <property type="entry name" value="Winged helix-like DNA-binding domain superfamily/Winged helix DNA-binding domain"/>
    <property type="match status" value="1"/>
</dbReference>
<proteinExistence type="predicted"/>
<evidence type="ECO:0000313" key="2">
    <source>
        <dbReference type="Proteomes" id="UP000715095"/>
    </source>
</evidence>
<comment type="caution">
    <text evidence="1">The sequence shown here is derived from an EMBL/GenBank/DDBJ whole genome shotgun (WGS) entry which is preliminary data.</text>
</comment>
<name>A0ABS2DTP6_9BURK</name>
<protein>
    <submittedName>
        <fullName evidence="1">Helix-turn-helix domain-containing protein</fullName>
    </submittedName>
</protein>
<reference evidence="1 2" key="1">
    <citation type="journal article" date="2021" name="Sci. Rep.">
        <title>The distribution of antibiotic resistance genes in chicken gut microbiota commensals.</title>
        <authorList>
            <person name="Juricova H."/>
            <person name="Matiasovicova J."/>
            <person name="Kubasova T."/>
            <person name="Cejkova D."/>
            <person name="Rychlik I."/>
        </authorList>
    </citation>
    <scope>NUCLEOTIDE SEQUENCE [LARGE SCALE GENOMIC DNA]</scope>
    <source>
        <strain evidence="1 2">An829</strain>
    </source>
</reference>
<dbReference type="Pfam" id="PF13384">
    <property type="entry name" value="HTH_23"/>
    <property type="match status" value="1"/>
</dbReference>
<dbReference type="EMBL" id="JACJJC010000013">
    <property type="protein sequence ID" value="MBM6704517.1"/>
    <property type="molecule type" value="Genomic_DNA"/>
</dbReference>
<dbReference type="Proteomes" id="UP000715095">
    <property type="component" value="Unassembled WGS sequence"/>
</dbReference>
<accession>A0ABS2DTP6</accession>